<dbReference type="EMBL" id="QNRK01000015">
    <property type="protein sequence ID" value="RBP11986.1"/>
    <property type="molecule type" value="Genomic_DNA"/>
</dbReference>
<evidence type="ECO:0000313" key="2">
    <source>
        <dbReference type="EMBL" id="RBP11986.1"/>
    </source>
</evidence>
<feature type="transmembrane region" description="Helical" evidence="1">
    <location>
        <begin position="57"/>
        <end position="80"/>
    </location>
</feature>
<organism evidence="2 3">
    <name type="scientific">Roseiarcus fermentans</name>
    <dbReference type="NCBI Taxonomy" id="1473586"/>
    <lineage>
        <taxon>Bacteria</taxon>
        <taxon>Pseudomonadati</taxon>
        <taxon>Pseudomonadota</taxon>
        <taxon>Alphaproteobacteria</taxon>
        <taxon>Hyphomicrobiales</taxon>
        <taxon>Roseiarcaceae</taxon>
        <taxon>Roseiarcus</taxon>
    </lineage>
</organism>
<evidence type="ECO:0000313" key="3">
    <source>
        <dbReference type="Proteomes" id="UP000253529"/>
    </source>
</evidence>
<keyword evidence="1" id="KW-1133">Transmembrane helix</keyword>
<proteinExistence type="predicted"/>
<sequence>MDPCILQPEAARFAAIRQVALYTLLPSLILSATSSAIKSSGFTASGGGFLAKAASKPLFGAGLAALLAAASSAGSALLMLHFAARIPVGDTIVVGEAAFDRMLRVGALFDRLDSVFRRWPAAALALLAIALALACAAAGAG</sequence>
<dbReference type="AlphaFoldDB" id="A0A366FD21"/>
<keyword evidence="1" id="KW-0472">Membrane</keyword>
<keyword evidence="1" id="KW-0812">Transmembrane</keyword>
<dbReference type="Proteomes" id="UP000253529">
    <property type="component" value="Unassembled WGS sequence"/>
</dbReference>
<evidence type="ECO:0000256" key="1">
    <source>
        <dbReference type="SAM" id="Phobius"/>
    </source>
</evidence>
<gene>
    <name evidence="2" type="ORF">DFR50_11593</name>
</gene>
<comment type="caution">
    <text evidence="2">The sequence shown here is derived from an EMBL/GenBank/DDBJ whole genome shotgun (WGS) entry which is preliminary data.</text>
</comment>
<protein>
    <submittedName>
        <fullName evidence="2">Uncharacterized protein</fullName>
    </submittedName>
</protein>
<feature type="transmembrane region" description="Helical" evidence="1">
    <location>
        <begin position="19"/>
        <end position="37"/>
    </location>
</feature>
<name>A0A366FD21_9HYPH</name>
<accession>A0A366FD21</accession>
<keyword evidence="3" id="KW-1185">Reference proteome</keyword>
<reference evidence="2 3" key="1">
    <citation type="submission" date="2018-06" db="EMBL/GenBank/DDBJ databases">
        <title>Genomic Encyclopedia of Type Strains, Phase IV (KMG-IV): sequencing the most valuable type-strain genomes for metagenomic binning, comparative biology and taxonomic classification.</title>
        <authorList>
            <person name="Goeker M."/>
        </authorList>
    </citation>
    <scope>NUCLEOTIDE SEQUENCE [LARGE SCALE GENOMIC DNA]</scope>
    <source>
        <strain evidence="2 3">DSM 24875</strain>
    </source>
</reference>
<feature type="transmembrane region" description="Helical" evidence="1">
    <location>
        <begin position="121"/>
        <end position="140"/>
    </location>
</feature>